<sequence>MKKRTLSLLMALTLALGALSGCGGPGSGSSGSAPSPTATPQPVTALDYNPLTGEDKPAGLADGQRPAAVMINNIQTALPQTGIGSADVIYEMETEGGITRMMAVFADYTSMPLVGPVRSSRDQFVQFVLPMNALFVHIGGSTYSTRMLNYYKYQDIDGMYLGTSAFYFDEERYKTKAQEHCWYTSGELVQRGIDTLGSLSTTGALSPLFRFADKGAAVKLSGGAASTLAFRFSDYGDAAFHYSADTGLYLKDIYGAAQVDAATGGQLAFKNVFVLFAGVGHKPEPQLTDFDLSSGSGYYFTGGSYAPITWSKDGDQAPLKVYGADGSELTVAAGKSYIAVVSTAREDSLTVDGAALNAAPTPSPAA</sequence>
<proteinExistence type="predicted"/>
<evidence type="ECO:0000256" key="2">
    <source>
        <dbReference type="SAM" id="SignalP"/>
    </source>
</evidence>
<dbReference type="AlphaFoldDB" id="A0A923IFE4"/>
<dbReference type="InterPro" id="IPR021416">
    <property type="entry name" value="DUF3048_N"/>
</dbReference>
<dbReference type="InterPro" id="IPR035328">
    <property type="entry name" value="DUF3048_C"/>
</dbReference>
<reference evidence="5" key="1">
    <citation type="submission" date="2020-08" db="EMBL/GenBank/DDBJ databases">
        <title>Genome public.</title>
        <authorList>
            <person name="Liu C."/>
            <person name="Sun Q."/>
        </authorList>
    </citation>
    <scope>NUCLEOTIDE SEQUENCE</scope>
    <source>
        <strain evidence="5">BX8</strain>
    </source>
</reference>
<feature type="domain" description="DUF3048" evidence="3">
    <location>
        <begin position="51"/>
        <end position="195"/>
    </location>
</feature>
<keyword evidence="2" id="KW-0732">Signal</keyword>
<name>A0A923IFE4_9FIRM</name>
<feature type="compositionally biased region" description="Low complexity" evidence="1">
    <location>
        <begin position="30"/>
        <end position="40"/>
    </location>
</feature>
<dbReference type="Pfam" id="PF11258">
    <property type="entry name" value="DUF3048"/>
    <property type="match status" value="1"/>
</dbReference>
<accession>A0A923IFE4</accession>
<feature type="signal peptide" evidence="2">
    <location>
        <begin position="1"/>
        <end position="20"/>
    </location>
</feature>
<evidence type="ECO:0000259" key="3">
    <source>
        <dbReference type="Pfam" id="PF11258"/>
    </source>
</evidence>
<gene>
    <name evidence="5" type="ORF">H8S23_10060</name>
</gene>
<feature type="domain" description="DUF3048" evidence="4">
    <location>
        <begin position="230"/>
        <end position="338"/>
    </location>
</feature>
<comment type="caution">
    <text evidence="5">The sequence shown here is derived from an EMBL/GenBank/DDBJ whole genome shotgun (WGS) entry which is preliminary data.</text>
</comment>
<protein>
    <submittedName>
        <fullName evidence="5">DUF3048 domain-containing protein</fullName>
    </submittedName>
</protein>
<evidence type="ECO:0000256" key="1">
    <source>
        <dbReference type="SAM" id="MobiDB-lite"/>
    </source>
</evidence>
<dbReference type="RefSeq" id="WP_186888209.1">
    <property type="nucleotide sequence ID" value="NZ_JACONZ010000003.1"/>
</dbReference>
<dbReference type="PROSITE" id="PS51257">
    <property type="entry name" value="PROKAR_LIPOPROTEIN"/>
    <property type="match status" value="1"/>
</dbReference>
<evidence type="ECO:0000313" key="6">
    <source>
        <dbReference type="Proteomes" id="UP000659630"/>
    </source>
</evidence>
<keyword evidence="6" id="KW-1185">Reference proteome</keyword>
<organism evidence="5 6">
    <name type="scientific">Anaerofilum hominis</name>
    <dbReference type="NCBI Taxonomy" id="2763016"/>
    <lineage>
        <taxon>Bacteria</taxon>
        <taxon>Bacillati</taxon>
        <taxon>Bacillota</taxon>
        <taxon>Clostridia</taxon>
        <taxon>Eubacteriales</taxon>
        <taxon>Oscillospiraceae</taxon>
        <taxon>Anaerofilum</taxon>
    </lineage>
</organism>
<dbReference type="Proteomes" id="UP000659630">
    <property type="component" value="Unassembled WGS sequence"/>
</dbReference>
<dbReference type="SUPFAM" id="SSF159774">
    <property type="entry name" value="YerB-like"/>
    <property type="match status" value="1"/>
</dbReference>
<evidence type="ECO:0000259" key="4">
    <source>
        <dbReference type="Pfam" id="PF17479"/>
    </source>
</evidence>
<dbReference type="InterPro" id="IPR023158">
    <property type="entry name" value="YerB-like_sf"/>
</dbReference>
<feature type="region of interest" description="Disordered" evidence="1">
    <location>
        <begin position="23"/>
        <end position="58"/>
    </location>
</feature>
<dbReference type="Gene3D" id="3.50.90.10">
    <property type="entry name" value="YerB-like"/>
    <property type="match status" value="1"/>
</dbReference>
<evidence type="ECO:0000313" key="5">
    <source>
        <dbReference type="EMBL" id="MBC5581852.1"/>
    </source>
</evidence>
<feature type="chain" id="PRO_5039680080" evidence="2">
    <location>
        <begin position="21"/>
        <end position="366"/>
    </location>
</feature>
<dbReference type="Pfam" id="PF17479">
    <property type="entry name" value="DUF3048_C"/>
    <property type="match status" value="1"/>
</dbReference>
<dbReference type="EMBL" id="JACONZ010000003">
    <property type="protein sequence ID" value="MBC5581852.1"/>
    <property type="molecule type" value="Genomic_DNA"/>
</dbReference>